<evidence type="ECO:0000256" key="13">
    <source>
        <dbReference type="ARBA" id="ARBA00023146"/>
    </source>
</evidence>
<evidence type="ECO:0000256" key="9">
    <source>
        <dbReference type="ARBA" id="ARBA00022840"/>
    </source>
</evidence>
<comment type="caution">
    <text evidence="20">The sequence shown here is derived from an EMBL/GenBank/DDBJ whole genome shotgun (WGS) entry which is preliminary data.</text>
</comment>
<feature type="domain" description="TRNA-binding" evidence="17">
    <location>
        <begin position="41"/>
        <end position="160"/>
    </location>
</feature>
<dbReference type="InterPro" id="IPR004532">
    <property type="entry name" value="Phe-tRNA-ligase_IIc_bsu_bact"/>
</dbReference>
<keyword evidence="13 15" id="KW-0030">Aminoacyl-tRNA synthetase</keyword>
<dbReference type="InterPro" id="IPR005146">
    <property type="entry name" value="B3/B4_tRNA-bd"/>
</dbReference>
<dbReference type="PANTHER" id="PTHR10947">
    <property type="entry name" value="PHENYLALANYL-TRNA SYNTHETASE BETA CHAIN AND LEUCINE-RICH REPEAT-CONTAINING PROTEIN 47"/>
    <property type="match status" value="1"/>
</dbReference>
<dbReference type="GO" id="GO:0000049">
    <property type="term" value="F:tRNA binding"/>
    <property type="evidence" value="ECO:0007669"/>
    <property type="project" value="UniProtKB-UniRule"/>
</dbReference>
<comment type="cofactor">
    <cofactor evidence="15">
        <name>Mg(2+)</name>
        <dbReference type="ChEBI" id="CHEBI:18420"/>
    </cofactor>
    <text evidence="15">Binds 2 magnesium ions per tetramer.</text>
</comment>
<dbReference type="PANTHER" id="PTHR10947:SF0">
    <property type="entry name" value="PHENYLALANINE--TRNA LIGASE BETA SUBUNIT"/>
    <property type="match status" value="1"/>
</dbReference>
<dbReference type="InterPro" id="IPR045864">
    <property type="entry name" value="aa-tRNA-synth_II/BPL/LPL"/>
</dbReference>
<evidence type="ECO:0000256" key="5">
    <source>
        <dbReference type="ARBA" id="ARBA00022555"/>
    </source>
</evidence>
<dbReference type="CDD" id="cd00769">
    <property type="entry name" value="PheRS_beta_core"/>
    <property type="match status" value="1"/>
</dbReference>
<keyword evidence="12 15" id="KW-0648">Protein biosynthesis</keyword>
<comment type="subcellular location">
    <subcellularLocation>
        <location evidence="1 15">Cytoplasm</location>
    </subcellularLocation>
</comment>
<dbReference type="InterPro" id="IPR033714">
    <property type="entry name" value="tRNA_bind_bactPheRS"/>
</dbReference>
<dbReference type="GO" id="GO:0005524">
    <property type="term" value="F:ATP binding"/>
    <property type="evidence" value="ECO:0007669"/>
    <property type="project" value="UniProtKB-UniRule"/>
</dbReference>
<dbReference type="SUPFAM" id="SSF55681">
    <property type="entry name" value="Class II aaRS and biotin synthetases"/>
    <property type="match status" value="1"/>
</dbReference>
<dbReference type="InterPro" id="IPR005121">
    <property type="entry name" value="Fdx_antiC-bd"/>
</dbReference>
<evidence type="ECO:0000256" key="8">
    <source>
        <dbReference type="ARBA" id="ARBA00022741"/>
    </source>
</evidence>
<evidence type="ECO:0000256" key="6">
    <source>
        <dbReference type="ARBA" id="ARBA00022598"/>
    </source>
</evidence>
<comment type="similarity">
    <text evidence="2 15">Belongs to the phenylalanyl-tRNA synthetase beta subunit family. Type 1 subfamily.</text>
</comment>
<dbReference type="Pfam" id="PF03483">
    <property type="entry name" value="B3_4"/>
    <property type="match status" value="1"/>
</dbReference>
<dbReference type="Gene3D" id="3.30.70.380">
    <property type="entry name" value="Ferrodoxin-fold anticodon-binding domain"/>
    <property type="match status" value="1"/>
</dbReference>
<dbReference type="InterPro" id="IPR012340">
    <property type="entry name" value="NA-bd_OB-fold"/>
</dbReference>
<dbReference type="SMART" id="SM00896">
    <property type="entry name" value="FDX-ACB"/>
    <property type="match status" value="1"/>
</dbReference>
<dbReference type="GO" id="GO:0006432">
    <property type="term" value="P:phenylalanyl-tRNA aminoacylation"/>
    <property type="evidence" value="ECO:0007669"/>
    <property type="project" value="UniProtKB-UniRule"/>
</dbReference>
<dbReference type="CDD" id="cd02796">
    <property type="entry name" value="tRNA_bind_bactPheRS"/>
    <property type="match status" value="1"/>
</dbReference>
<dbReference type="SUPFAM" id="SSF46955">
    <property type="entry name" value="Putative DNA-binding domain"/>
    <property type="match status" value="1"/>
</dbReference>
<dbReference type="Gene3D" id="2.40.50.140">
    <property type="entry name" value="Nucleic acid-binding proteins"/>
    <property type="match status" value="1"/>
</dbReference>
<dbReference type="Pfam" id="PF03484">
    <property type="entry name" value="B5"/>
    <property type="match status" value="1"/>
</dbReference>
<accession>A0A2M7R943</accession>
<dbReference type="GO" id="GO:0004826">
    <property type="term" value="F:phenylalanine-tRNA ligase activity"/>
    <property type="evidence" value="ECO:0007669"/>
    <property type="project" value="UniProtKB-UniRule"/>
</dbReference>
<dbReference type="InterPro" id="IPR002547">
    <property type="entry name" value="tRNA-bd_dom"/>
</dbReference>
<keyword evidence="5 16" id="KW-0820">tRNA-binding</keyword>
<dbReference type="InterPro" id="IPR009061">
    <property type="entry name" value="DNA-bd_dom_put_sf"/>
</dbReference>
<comment type="catalytic activity">
    <reaction evidence="14 15">
        <text>tRNA(Phe) + L-phenylalanine + ATP = L-phenylalanyl-tRNA(Phe) + AMP + diphosphate + H(+)</text>
        <dbReference type="Rhea" id="RHEA:19413"/>
        <dbReference type="Rhea" id="RHEA-COMP:9668"/>
        <dbReference type="Rhea" id="RHEA-COMP:9699"/>
        <dbReference type="ChEBI" id="CHEBI:15378"/>
        <dbReference type="ChEBI" id="CHEBI:30616"/>
        <dbReference type="ChEBI" id="CHEBI:33019"/>
        <dbReference type="ChEBI" id="CHEBI:58095"/>
        <dbReference type="ChEBI" id="CHEBI:78442"/>
        <dbReference type="ChEBI" id="CHEBI:78531"/>
        <dbReference type="ChEBI" id="CHEBI:456215"/>
        <dbReference type="EC" id="6.1.1.20"/>
    </reaction>
</comment>
<organism evidence="20 21">
    <name type="scientific">Candidatus Magasanikbacteria bacterium CG_4_10_14_0_8_um_filter_32_14</name>
    <dbReference type="NCBI Taxonomy" id="1974640"/>
    <lineage>
        <taxon>Bacteria</taxon>
        <taxon>Candidatus Magasanikiibacteriota</taxon>
    </lineage>
</organism>
<evidence type="ECO:0000259" key="17">
    <source>
        <dbReference type="PROSITE" id="PS50886"/>
    </source>
</evidence>
<dbReference type="AlphaFoldDB" id="A0A2M7R943"/>
<feature type="binding site" evidence="15">
    <location>
        <position position="479"/>
    </location>
    <ligand>
        <name>Mg(2+)</name>
        <dbReference type="ChEBI" id="CHEBI:18420"/>
        <note>shared with alpha subunit</note>
    </ligand>
</feature>
<evidence type="ECO:0000256" key="4">
    <source>
        <dbReference type="ARBA" id="ARBA00022490"/>
    </source>
</evidence>
<dbReference type="SUPFAM" id="SSF54991">
    <property type="entry name" value="Anticodon-binding domain of PheRS"/>
    <property type="match status" value="1"/>
</dbReference>
<dbReference type="Gene3D" id="3.30.56.10">
    <property type="match status" value="2"/>
</dbReference>
<dbReference type="SUPFAM" id="SSF56037">
    <property type="entry name" value="PheT/TilS domain"/>
    <property type="match status" value="1"/>
</dbReference>
<dbReference type="InterPro" id="IPR020825">
    <property type="entry name" value="Phe-tRNA_synthase-like_B3/B4"/>
</dbReference>
<feature type="binding site" evidence="15">
    <location>
        <position position="476"/>
    </location>
    <ligand>
        <name>Mg(2+)</name>
        <dbReference type="ChEBI" id="CHEBI:18420"/>
        <note>shared with alpha subunit</note>
    </ligand>
</feature>
<dbReference type="EMBL" id="PFMA01000066">
    <property type="protein sequence ID" value="PIY93260.1"/>
    <property type="molecule type" value="Genomic_DNA"/>
</dbReference>
<dbReference type="Gene3D" id="3.30.930.10">
    <property type="entry name" value="Bira Bifunctional Protein, Domain 2"/>
    <property type="match status" value="1"/>
</dbReference>
<comment type="subunit">
    <text evidence="3 15">Tetramer of two alpha and two beta subunits.</text>
</comment>
<dbReference type="Pfam" id="PF03147">
    <property type="entry name" value="FDX-ACB"/>
    <property type="match status" value="1"/>
</dbReference>
<dbReference type="FunFam" id="3.30.70.380:FF:000001">
    <property type="entry name" value="Phenylalanine--tRNA ligase beta subunit"/>
    <property type="match status" value="1"/>
</dbReference>
<dbReference type="Gene3D" id="3.50.40.10">
    <property type="entry name" value="Phenylalanyl-trna Synthetase, Chain B, domain 3"/>
    <property type="match status" value="1"/>
</dbReference>
<keyword evidence="10 15" id="KW-0460">Magnesium</keyword>
<evidence type="ECO:0000259" key="19">
    <source>
        <dbReference type="PROSITE" id="PS51483"/>
    </source>
</evidence>
<evidence type="ECO:0000313" key="21">
    <source>
        <dbReference type="Proteomes" id="UP000229449"/>
    </source>
</evidence>
<keyword evidence="9 15" id="KW-0067">ATP-binding</keyword>
<evidence type="ECO:0000256" key="3">
    <source>
        <dbReference type="ARBA" id="ARBA00011209"/>
    </source>
</evidence>
<evidence type="ECO:0000256" key="16">
    <source>
        <dbReference type="PROSITE-ProRule" id="PRU00209"/>
    </source>
</evidence>
<dbReference type="Proteomes" id="UP000229449">
    <property type="component" value="Unassembled WGS sequence"/>
</dbReference>
<dbReference type="Pfam" id="PF01588">
    <property type="entry name" value="tRNA_bind"/>
    <property type="match status" value="1"/>
</dbReference>
<dbReference type="GO" id="GO:0009328">
    <property type="term" value="C:phenylalanine-tRNA ligase complex"/>
    <property type="evidence" value="ECO:0007669"/>
    <property type="project" value="TreeGrafter"/>
</dbReference>
<keyword evidence="4 15" id="KW-0963">Cytoplasm</keyword>
<evidence type="ECO:0000256" key="11">
    <source>
        <dbReference type="ARBA" id="ARBA00022884"/>
    </source>
</evidence>
<evidence type="ECO:0000256" key="15">
    <source>
        <dbReference type="HAMAP-Rule" id="MF_00283"/>
    </source>
</evidence>
<dbReference type="SUPFAM" id="SSF50249">
    <property type="entry name" value="Nucleic acid-binding proteins"/>
    <property type="match status" value="1"/>
</dbReference>
<dbReference type="PROSITE" id="PS51447">
    <property type="entry name" value="FDX_ACB"/>
    <property type="match status" value="1"/>
</dbReference>
<feature type="binding site" evidence="15">
    <location>
        <position position="470"/>
    </location>
    <ligand>
        <name>Mg(2+)</name>
        <dbReference type="ChEBI" id="CHEBI:18420"/>
        <note>shared with alpha subunit</note>
    </ligand>
</feature>
<feature type="domain" description="FDX-ACB" evidence="18">
    <location>
        <begin position="718"/>
        <end position="810"/>
    </location>
</feature>
<evidence type="ECO:0000256" key="1">
    <source>
        <dbReference type="ARBA" id="ARBA00004496"/>
    </source>
</evidence>
<evidence type="ECO:0000256" key="2">
    <source>
        <dbReference type="ARBA" id="ARBA00008653"/>
    </source>
</evidence>
<keyword evidence="7 15" id="KW-0479">Metal-binding</keyword>
<keyword evidence="6 15" id="KW-0436">Ligase</keyword>
<dbReference type="NCBIfam" id="TIGR00472">
    <property type="entry name" value="pheT_bact"/>
    <property type="match status" value="1"/>
</dbReference>
<evidence type="ECO:0000313" key="20">
    <source>
        <dbReference type="EMBL" id="PIY93260.1"/>
    </source>
</evidence>
<dbReference type="HAMAP" id="MF_00283">
    <property type="entry name" value="Phe_tRNA_synth_beta1"/>
    <property type="match status" value="1"/>
</dbReference>
<dbReference type="PROSITE" id="PS51483">
    <property type="entry name" value="B5"/>
    <property type="match status" value="1"/>
</dbReference>
<name>A0A2M7R943_9BACT</name>
<dbReference type="InterPro" id="IPR045060">
    <property type="entry name" value="Phe-tRNA-ligase_IIc_bsu"/>
</dbReference>
<feature type="domain" description="B5" evidence="19">
    <location>
        <begin position="415"/>
        <end position="492"/>
    </location>
</feature>
<dbReference type="Pfam" id="PF17759">
    <property type="entry name" value="tRNA_synthFbeta"/>
    <property type="match status" value="1"/>
</dbReference>
<gene>
    <name evidence="15" type="primary">pheT</name>
    <name evidence="20" type="ORF">COY69_02595</name>
</gene>
<proteinExistence type="inferred from homology"/>
<dbReference type="InterPro" id="IPR005147">
    <property type="entry name" value="tRNA_synthase_B5-dom"/>
</dbReference>
<dbReference type="SMART" id="SM00874">
    <property type="entry name" value="B5"/>
    <property type="match status" value="1"/>
</dbReference>
<evidence type="ECO:0000256" key="14">
    <source>
        <dbReference type="ARBA" id="ARBA00049255"/>
    </source>
</evidence>
<evidence type="ECO:0000256" key="7">
    <source>
        <dbReference type="ARBA" id="ARBA00022723"/>
    </source>
</evidence>
<evidence type="ECO:0000259" key="18">
    <source>
        <dbReference type="PROSITE" id="PS51447"/>
    </source>
</evidence>
<dbReference type="InterPro" id="IPR036690">
    <property type="entry name" value="Fdx_antiC-bd_sf"/>
</dbReference>
<protein>
    <recommendedName>
        <fullName evidence="15">Phenylalanine--tRNA ligase beta subunit</fullName>
        <ecNumber evidence="15">6.1.1.20</ecNumber>
    </recommendedName>
    <alternativeName>
        <fullName evidence="15">Phenylalanyl-tRNA synthetase beta subunit</fullName>
        <shortName evidence="15">PheRS</shortName>
    </alternativeName>
</protein>
<dbReference type="EC" id="6.1.1.20" evidence="15"/>
<evidence type="ECO:0000256" key="12">
    <source>
        <dbReference type="ARBA" id="ARBA00022917"/>
    </source>
</evidence>
<keyword evidence="8 15" id="KW-0547">Nucleotide-binding</keyword>
<dbReference type="SMART" id="SM00873">
    <property type="entry name" value="B3_4"/>
    <property type="match status" value="1"/>
</dbReference>
<dbReference type="InterPro" id="IPR041616">
    <property type="entry name" value="PheRS_beta_core"/>
</dbReference>
<dbReference type="PROSITE" id="PS50886">
    <property type="entry name" value="TRBD"/>
    <property type="match status" value="1"/>
</dbReference>
<dbReference type="FunFam" id="3.50.40.10:FF:000001">
    <property type="entry name" value="Phenylalanine--tRNA ligase beta subunit"/>
    <property type="match status" value="1"/>
</dbReference>
<feature type="binding site" evidence="15">
    <location>
        <position position="480"/>
    </location>
    <ligand>
        <name>Mg(2+)</name>
        <dbReference type="ChEBI" id="CHEBI:18420"/>
        <note>shared with alpha subunit</note>
    </ligand>
</feature>
<evidence type="ECO:0000256" key="10">
    <source>
        <dbReference type="ARBA" id="ARBA00022842"/>
    </source>
</evidence>
<reference evidence="21" key="1">
    <citation type="submission" date="2017-09" db="EMBL/GenBank/DDBJ databases">
        <title>Depth-based differentiation of microbial function through sediment-hosted aquifers and enrichment of novel symbionts in the deep terrestrial subsurface.</title>
        <authorList>
            <person name="Probst A.J."/>
            <person name="Ladd B."/>
            <person name="Jarett J.K."/>
            <person name="Geller-Mcgrath D.E."/>
            <person name="Sieber C.M.K."/>
            <person name="Emerson J.B."/>
            <person name="Anantharaman K."/>
            <person name="Thomas B.C."/>
            <person name="Malmstrom R."/>
            <person name="Stieglmeier M."/>
            <person name="Klingl A."/>
            <person name="Woyke T."/>
            <person name="Ryan C.M."/>
            <person name="Banfield J.F."/>
        </authorList>
    </citation>
    <scope>NUCLEOTIDE SEQUENCE [LARGE SCALE GENOMIC DNA]</scope>
</reference>
<keyword evidence="11 16" id="KW-0694">RNA-binding</keyword>
<dbReference type="GO" id="GO:0000287">
    <property type="term" value="F:magnesium ion binding"/>
    <property type="evidence" value="ECO:0007669"/>
    <property type="project" value="UniProtKB-UniRule"/>
</dbReference>
<sequence length="810" mass="90728">MKVSLNWLKQYVKLPDSISAKDFALKLTMSTVEVEDIERQGEHLENIVLGEITKVEAHSDADKLKVCTVSDGKENFQVVCGGINVAPKMKIAFAKVGSKVRWHGEGELIEMSKAKIRGVESFGMICASDEIGLGGMFPSKEHAEILDLSNVKAKVGTPLAQALDLSDVVLDIDNKSMTHRPDLWGHYGMAREVAAIYHKELTEYNPAKIKEVKGISLNVKVEDADLCPRYQAVVVDGIEVVESPAWLKQRLSAVGLRPINNIVDITNYIMYDLGQPMHAFDKSKVSEVEILVRKAKVDEDFVALDGSKYKLTSEMLVIADNEKVIALAGVMGGKNSEVTNGTKTIVFESANFNPISVRRTAQKLALRSDSSARFEKSLDPNYTELALRRAVELTLELCPNAKVVSKVVDEKSFHVNQGPIELSLEFLERKIGQKIETKEVIKILESLGFEVTKKKNILSVKIPTWRATKDISITEDLVEEISRIYGFGNIAISLPSFTIAPPEKNKLKILQRKLSNVLINKAGYHETLTYSFVSPTVLQKLNLAVEDYIELNNPIAKDRPYLRRSMLPNLLESLEKNIHEEDEVCLFEVGKVFKKEEPGVRISEKSDELLPQQDTMLGVVYSDKKEKIPFYEVSQVINDLFIGLNLEYSLQESTELNLLHPARNAKVLVGDVEVGFLGELHPALQNNFGIESRVSVLELDLDKLVGVWLEKDNYKRLSQYPAVLRDVAILVDKKVSNLELSKIIKSVSNLIANVELFDVFESDKIGKDKKSLAYHITYQSNEKTLETVEVEKIHKQVLEKLKNSVGAEVR</sequence>